<dbReference type="AlphaFoldDB" id="A0A1H6G192"/>
<protein>
    <submittedName>
        <fullName evidence="1">Uncharacterized protein</fullName>
    </submittedName>
</protein>
<dbReference type="EMBL" id="FNWL01000003">
    <property type="protein sequence ID" value="SEH16829.1"/>
    <property type="molecule type" value="Genomic_DNA"/>
</dbReference>
<accession>A0A1H6G192</accession>
<name>A0A1H6G192_9EURY</name>
<dbReference type="InterPro" id="IPR045940">
    <property type="entry name" value="DUF6360"/>
</dbReference>
<dbReference type="OrthoDB" id="156156at2157"/>
<evidence type="ECO:0000313" key="2">
    <source>
        <dbReference type="Proteomes" id="UP000199112"/>
    </source>
</evidence>
<dbReference type="Proteomes" id="UP000199112">
    <property type="component" value="Unassembled WGS sequence"/>
</dbReference>
<reference evidence="2" key="1">
    <citation type="submission" date="2016-10" db="EMBL/GenBank/DDBJ databases">
        <authorList>
            <person name="Varghese N."/>
            <person name="Submissions S."/>
        </authorList>
    </citation>
    <scope>NUCLEOTIDE SEQUENCE [LARGE SCALE GENOMIC DNA]</scope>
    <source>
        <strain evidence="2">CGMCC 1.8981</strain>
    </source>
</reference>
<dbReference type="RefSeq" id="WP_090507616.1">
    <property type="nucleotide sequence ID" value="NZ_FNWL01000003.1"/>
</dbReference>
<evidence type="ECO:0000313" key="1">
    <source>
        <dbReference type="EMBL" id="SEH16829.1"/>
    </source>
</evidence>
<gene>
    <name evidence="1" type="ORF">SAMN04487967_2799</name>
</gene>
<proteinExistence type="predicted"/>
<keyword evidence="2" id="KW-1185">Reference proteome</keyword>
<sequence length="102" mass="11157">MSDRLISVTAHTTLEYVEATATGRDFEWESVAVVNATTDADEPTTVRLQFELDNLSEEHLPKHLTECELTSDQARTLAADLEAYADRVESTVTGGEDGGDEP</sequence>
<dbReference type="Pfam" id="PF19887">
    <property type="entry name" value="DUF6360"/>
    <property type="match status" value="1"/>
</dbReference>
<organism evidence="1 2">
    <name type="scientific">Natronorubrum sediminis</name>
    <dbReference type="NCBI Taxonomy" id="640943"/>
    <lineage>
        <taxon>Archaea</taxon>
        <taxon>Methanobacteriati</taxon>
        <taxon>Methanobacteriota</taxon>
        <taxon>Stenosarchaea group</taxon>
        <taxon>Halobacteria</taxon>
        <taxon>Halobacteriales</taxon>
        <taxon>Natrialbaceae</taxon>
        <taxon>Natronorubrum</taxon>
    </lineage>
</organism>